<keyword evidence="3" id="KW-1185">Reference proteome</keyword>
<dbReference type="PROSITE" id="PS51257">
    <property type="entry name" value="PROKAR_LIPOPROTEIN"/>
    <property type="match status" value="1"/>
</dbReference>
<evidence type="ECO:0008006" key="4">
    <source>
        <dbReference type="Google" id="ProtNLM"/>
    </source>
</evidence>
<accession>A0A1X7UJ21</accession>
<reference evidence="2" key="2">
    <citation type="submission" date="2017-05" db="UniProtKB">
        <authorList>
            <consortium name="EnsemblMetazoa"/>
        </authorList>
    </citation>
    <scope>IDENTIFICATION</scope>
</reference>
<evidence type="ECO:0000256" key="1">
    <source>
        <dbReference type="SAM" id="SignalP"/>
    </source>
</evidence>
<keyword evidence="1" id="KW-0732">Signal</keyword>
<protein>
    <recommendedName>
        <fullName evidence="4">LysM domain-containing protein</fullName>
    </recommendedName>
</protein>
<name>A0A1X7UJ21_AMPQE</name>
<feature type="chain" id="PRO_5012982367" description="LysM domain-containing protein" evidence="1">
    <location>
        <begin position="19"/>
        <end position="236"/>
    </location>
</feature>
<evidence type="ECO:0000313" key="2">
    <source>
        <dbReference type="EnsemblMetazoa" id="Aqu2.1.27471_001"/>
    </source>
</evidence>
<reference evidence="3" key="1">
    <citation type="journal article" date="2010" name="Nature">
        <title>The Amphimedon queenslandica genome and the evolution of animal complexity.</title>
        <authorList>
            <person name="Srivastava M."/>
            <person name="Simakov O."/>
            <person name="Chapman J."/>
            <person name="Fahey B."/>
            <person name="Gauthier M.E."/>
            <person name="Mitros T."/>
            <person name="Richards G.S."/>
            <person name="Conaco C."/>
            <person name="Dacre M."/>
            <person name="Hellsten U."/>
            <person name="Larroux C."/>
            <person name="Putnam N.H."/>
            <person name="Stanke M."/>
            <person name="Adamska M."/>
            <person name="Darling A."/>
            <person name="Degnan S.M."/>
            <person name="Oakley T.H."/>
            <person name="Plachetzki D.C."/>
            <person name="Zhai Y."/>
            <person name="Adamski M."/>
            <person name="Calcino A."/>
            <person name="Cummins S.F."/>
            <person name="Goodstein D.M."/>
            <person name="Harris C."/>
            <person name="Jackson D.J."/>
            <person name="Leys S.P."/>
            <person name="Shu S."/>
            <person name="Woodcroft B.J."/>
            <person name="Vervoort M."/>
            <person name="Kosik K.S."/>
            <person name="Manning G."/>
            <person name="Degnan B.M."/>
            <person name="Rokhsar D.S."/>
        </authorList>
    </citation>
    <scope>NUCLEOTIDE SEQUENCE [LARGE SCALE GENOMIC DNA]</scope>
</reference>
<gene>
    <name evidence="2" type="primary">109583184</name>
</gene>
<sequence>MQKFVLLLLTAVTIGCYAEIDTSQCYNAPKGTLYYLYKNCRKASDSRQTRCMNVVDRYCSDVEFAFVGKMRHTTGGVMRAVNTTTNEIFLSCFKTAYKGQVEISSLLNHVPTCNHLSKIQSGDCLLAISRYCQLVKGRSSSGFAYSTSVSHANIACYDSANQSQISTNILASYNSNCDNSNKSASSDCFNAACLWCEDEGYDGGITQGSNDTDIIVSCYNDYFRKHVKVRNIKTQG</sequence>
<dbReference type="KEGG" id="aqu:109583184"/>
<evidence type="ECO:0000313" key="3">
    <source>
        <dbReference type="Proteomes" id="UP000007879"/>
    </source>
</evidence>
<dbReference type="AlphaFoldDB" id="A0A1X7UJ21"/>
<dbReference type="EnsemblMetazoa" id="Aqu2.1.27471_001">
    <property type="protein sequence ID" value="Aqu2.1.27471_001"/>
    <property type="gene ID" value="Aqu2.1.27471"/>
</dbReference>
<dbReference type="EnsemblMetazoa" id="XM_019998419.1">
    <property type="protein sequence ID" value="XP_019853978.1"/>
    <property type="gene ID" value="LOC109583184"/>
</dbReference>
<dbReference type="InParanoid" id="A0A1X7UJ21"/>
<feature type="signal peptide" evidence="1">
    <location>
        <begin position="1"/>
        <end position="18"/>
    </location>
</feature>
<dbReference type="Proteomes" id="UP000007879">
    <property type="component" value="Unassembled WGS sequence"/>
</dbReference>
<proteinExistence type="predicted"/>
<organism evidence="2">
    <name type="scientific">Amphimedon queenslandica</name>
    <name type="common">Sponge</name>
    <dbReference type="NCBI Taxonomy" id="400682"/>
    <lineage>
        <taxon>Eukaryota</taxon>
        <taxon>Metazoa</taxon>
        <taxon>Porifera</taxon>
        <taxon>Demospongiae</taxon>
        <taxon>Heteroscleromorpha</taxon>
        <taxon>Haplosclerida</taxon>
        <taxon>Niphatidae</taxon>
        <taxon>Amphimedon</taxon>
    </lineage>
</organism>